<gene>
    <name evidence="1" type="ORF">E6K78_00705</name>
</gene>
<dbReference type="Proteomes" id="UP000316609">
    <property type="component" value="Unassembled WGS sequence"/>
</dbReference>
<dbReference type="AlphaFoldDB" id="A0A538TY26"/>
<reference evidence="1 2" key="1">
    <citation type="journal article" date="2019" name="Nat. Microbiol.">
        <title>Mediterranean grassland soil C-N compound turnover is dependent on rainfall and depth, and is mediated by genomically divergent microorganisms.</title>
        <authorList>
            <person name="Diamond S."/>
            <person name="Andeer P.F."/>
            <person name="Li Z."/>
            <person name="Crits-Christoph A."/>
            <person name="Burstein D."/>
            <person name="Anantharaman K."/>
            <person name="Lane K.R."/>
            <person name="Thomas B.C."/>
            <person name="Pan C."/>
            <person name="Northen T.R."/>
            <person name="Banfield J.F."/>
        </authorList>
    </citation>
    <scope>NUCLEOTIDE SEQUENCE [LARGE SCALE GENOMIC DNA]</scope>
    <source>
        <strain evidence="1">WS_8</strain>
    </source>
</reference>
<sequence length="165" mass="17656">MLLAAIAAGCGTHPAPTAIRTSASDAPVLTAAVAATAQVYDPVIRPEDFVDSVDNPFFPLVPGTTLRYRQATEDGTETDDVTVTKRREIILGVRTTVVHDQAYLDGVLAEDTFDFYAQHRDGSVWYFGEDTKTLDPQGHVISTLGSWEAGVDGAKPGIIMLAHPA</sequence>
<evidence type="ECO:0000313" key="1">
    <source>
        <dbReference type="EMBL" id="TMQ68503.1"/>
    </source>
</evidence>
<accession>A0A538TY26</accession>
<comment type="caution">
    <text evidence="1">The sequence shown here is derived from an EMBL/GenBank/DDBJ whole genome shotgun (WGS) entry which is preliminary data.</text>
</comment>
<name>A0A538TY26_UNCEI</name>
<protein>
    <submittedName>
        <fullName evidence="1">Uncharacterized protein</fullName>
    </submittedName>
</protein>
<dbReference type="EMBL" id="VBOY01000007">
    <property type="protein sequence ID" value="TMQ68503.1"/>
    <property type="molecule type" value="Genomic_DNA"/>
</dbReference>
<organism evidence="1 2">
    <name type="scientific">Eiseniibacteriota bacterium</name>
    <dbReference type="NCBI Taxonomy" id="2212470"/>
    <lineage>
        <taxon>Bacteria</taxon>
        <taxon>Candidatus Eiseniibacteriota</taxon>
    </lineage>
</organism>
<proteinExistence type="predicted"/>
<evidence type="ECO:0000313" key="2">
    <source>
        <dbReference type="Proteomes" id="UP000316609"/>
    </source>
</evidence>